<dbReference type="PANTHER" id="PTHR30282">
    <property type="entry name" value="P-AMINOBENZOYL GLUTAMATE TRANSPORTER"/>
    <property type="match status" value="1"/>
</dbReference>
<feature type="transmembrane region" description="Helical" evidence="2">
    <location>
        <begin position="436"/>
        <end position="459"/>
    </location>
</feature>
<protein>
    <submittedName>
        <fullName evidence="3">Aminobenzoyl-glutamate transport protein</fullName>
    </submittedName>
</protein>
<dbReference type="Proteomes" id="UP000529946">
    <property type="component" value="Unassembled WGS sequence"/>
</dbReference>
<dbReference type="AlphaFoldDB" id="A0A7W6JCU1"/>
<dbReference type="RefSeq" id="WP_183203928.1">
    <property type="nucleotide sequence ID" value="NZ_BAAAER010000001.1"/>
</dbReference>
<feature type="region of interest" description="Disordered" evidence="1">
    <location>
        <begin position="513"/>
        <end position="541"/>
    </location>
</feature>
<feature type="transmembrane region" description="Helical" evidence="2">
    <location>
        <begin position="135"/>
        <end position="151"/>
    </location>
</feature>
<feature type="transmembrane region" description="Helical" evidence="2">
    <location>
        <begin position="300"/>
        <end position="319"/>
    </location>
</feature>
<evidence type="ECO:0000256" key="2">
    <source>
        <dbReference type="SAM" id="Phobius"/>
    </source>
</evidence>
<dbReference type="Pfam" id="PF03806">
    <property type="entry name" value="ABG_transport"/>
    <property type="match status" value="1"/>
</dbReference>
<evidence type="ECO:0000313" key="3">
    <source>
        <dbReference type="EMBL" id="MBB4082765.1"/>
    </source>
</evidence>
<name>A0A7W6JCU1_9CAUL</name>
<feature type="transmembrane region" description="Helical" evidence="2">
    <location>
        <begin position="206"/>
        <end position="224"/>
    </location>
</feature>
<dbReference type="EMBL" id="JACIDM010000002">
    <property type="protein sequence ID" value="MBB4082765.1"/>
    <property type="molecule type" value="Genomic_DNA"/>
</dbReference>
<feature type="transmembrane region" description="Helical" evidence="2">
    <location>
        <begin position="257"/>
        <end position="280"/>
    </location>
</feature>
<feature type="compositionally biased region" description="Low complexity" evidence="1">
    <location>
        <begin position="531"/>
        <end position="541"/>
    </location>
</feature>
<dbReference type="PANTHER" id="PTHR30282:SF1">
    <property type="entry name" value="ABGT FAMILY TRANSPORTER"/>
    <property type="match status" value="1"/>
</dbReference>
<feature type="transmembrane region" description="Helical" evidence="2">
    <location>
        <begin position="406"/>
        <end position="424"/>
    </location>
</feature>
<feature type="transmembrane region" description="Helical" evidence="2">
    <location>
        <begin position="21"/>
        <end position="46"/>
    </location>
</feature>
<dbReference type="InterPro" id="IPR004697">
    <property type="entry name" value="AbgT"/>
</dbReference>
<feature type="transmembrane region" description="Helical" evidence="2">
    <location>
        <begin position="379"/>
        <end position="399"/>
    </location>
</feature>
<keyword evidence="2" id="KW-0472">Membrane</keyword>
<keyword evidence="4" id="KW-1185">Reference proteome</keyword>
<gene>
    <name evidence="3" type="ORF">GGR12_001631</name>
</gene>
<dbReference type="GO" id="GO:0015558">
    <property type="term" value="F:secondary active p-aminobenzoyl-glutamate transmembrane transporter activity"/>
    <property type="evidence" value="ECO:0007669"/>
    <property type="project" value="InterPro"/>
</dbReference>
<keyword evidence="2" id="KW-1133">Transmembrane helix</keyword>
<feature type="transmembrane region" description="Helical" evidence="2">
    <location>
        <begin position="340"/>
        <end position="359"/>
    </location>
</feature>
<proteinExistence type="predicted"/>
<organism evidence="3 4">
    <name type="scientific">Brevundimonas lenta</name>
    <dbReference type="NCBI Taxonomy" id="424796"/>
    <lineage>
        <taxon>Bacteria</taxon>
        <taxon>Pseudomonadati</taxon>
        <taxon>Pseudomonadota</taxon>
        <taxon>Alphaproteobacteria</taxon>
        <taxon>Caulobacterales</taxon>
        <taxon>Caulobacteraceae</taxon>
        <taxon>Brevundimonas</taxon>
    </lineage>
</organism>
<feature type="transmembrane region" description="Helical" evidence="2">
    <location>
        <begin position="66"/>
        <end position="93"/>
    </location>
</feature>
<reference evidence="3 4" key="1">
    <citation type="submission" date="2020-08" db="EMBL/GenBank/DDBJ databases">
        <title>Genomic Encyclopedia of Type Strains, Phase IV (KMG-IV): sequencing the most valuable type-strain genomes for metagenomic binning, comparative biology and taxonomic classification.</title>
        <authorList>
            <person name="Goeker M."/>
        </authorList>
    </citation>
    <scope>NUCLEOTIDE SEQUENCE [LARGE SCALE GENOMIC DNA]</scope>
    <source>
        <strain evidence="3 4">DSM 23960</strain>
    </source>
</reference>
<evidence type="ECO:0000256" key="1">
    <source>
        <dbReference type="SAM" id="MobiDB-lite"/>
    </source>
</evidence>
<sequence>MAVGSRVLNAIERVGNKLPDPVFLFLWLIGGLIVLSLVGAGLGWSAVNPVTGDTLKAESLLSAENLAQLIIGMPQTLADFPPLGIVVTIIYGASVAERSGLFTTAIRGALLNAPRFLLTPVVVITGMVSHHASDAAYVVVIPLAAVIFAAAGRHPLAGLAAGFAAVSGGYAGNLVPGAQDALLLGITEPAAHLIDPSYSVNIAGNWFFIVGVVIVFTPIVWFITDRIIEPRLGKWNPEGATASVEEKAPLTPGDKRGLAFAGLAILGMIALWVLITNLPVSPFVDPDAEAAQRFNPLYKSLAAFFAITFFVSGAAFGIGSGSVTSHRDLVRMMREGLVQLAPYLVLVFFAAHFVAMFNWSGLGPILAINAAEHLQRVQLPTPLLLISVVLVSCFFDLFVGSASAKWSALAPIVVPMFMLLGISPEMTTAAYRMGDSVTNIATPLMSYFPLILTFAQRWVPGFGLGSLMSTMLPYAGSFLVAGLTMVALWVALDLPLGPGVGVHYTPPAPATAAQFPADGGISGPHAPPEPAAAGAAKAPER</sequence>
<dbReference type="GO" id="GO:1902604">
    <property type="term" value="P:p-aminobenzoyl-glutamate transmembrane transport"/>
    <property type="evidence" value="ECO:0007669"/>
    <property type="project" value="InterPro"/>
</dbReference>
<comment type="caution">
    <text evidence="3">The sequence shown here is derived from an EMBL/GenBank/DDBJ whole genome shotgun (WGS) entry which is preliminary data.</text>
</comment>
<feature type="transmembrane region" description="Helical" evidence="2">
    <location>
        <begin position="471"/>
        <end position="492"/>
    </location>
</feature>
<accession>A0A7W6JCU1</accession>
<evidence type="ECO:0000313" key="4">
    <source>
        <dbReference type="Proteomes" id="UP000529946"/>
    </source>
</evidence>
<keyword evidence="2" id="KW-0812">Transmembrane</keyword>